<dbReference type="AlphaFoldDB" id="A0ABD3CJC5"/>
<reference evidence="3" key="1">
    <citation type="journal article" date="2024" name="IScience">
        <title>Strigolactones Initiate the Formation of Haustorium-like Structures in Castilleja.</title>
        <authorList>
            <person name="Buerger M."/>
            <person name="Peterson D."/>
            <person name="Chory J."/>
        </authorList>
    </citation>
    <scope>NUCLEOTIDE SEQUENCE [LARGE SCALE GENOMIC DNA]</scope>
</reference>
<sequence length="134" mass="14096">MKDTPAVSDAASYALPSISALSINDNRSAAVNPPAAGNPTFRPPPPGAFPPGSSVIMHVGGTVPVQCLLLYLSSFGVILSFEYYYFGSLKSIGTCKVTYATVESKTALLTTPNRIYSDVEIHISGEACPFNCGF</sequence>
<accession>A0ABD3CJC5</accession>
<gene>
    <name evidence="2" type="ORF">CASFOL_027886</name>
</gene>
<protein>
    <submittedName>
        <fullName evidence="2">Uncharacterized protein</fullName>
    </submittedName>
</protein>
<evidence type="ECO:0000313" key="3">
    <source>
        <dbReference type="Proteomes" id="UP001632038"/>
    </source>
</evidence>
<keyword evidence="3" id="KW-1185">Reference proteome</keyword>
<keyword evidence="1" id="KW-1133">Transmembrane helix</keyword>
<organism evidence="2 3">
    <name type="scientific">Castilleja foliolosa</name>
    <dbReference type="NCBI Taxonomy" id="1961234"/>
    <lineage>
        <taxon>Eukaryota</taxon>
        <taxon>Viridiplantae</taxon>
        <taxon>Streptophyta</taxon>
        <taxon>Embryophyta</taxon>
        <taxon>Tracheophyta</taxon>
        <taxon>Spermatophyta</taxon>
        <taxon>Magnoliopsida</taxon>
        <taxon>eudicotyledons</taxon>
        <taxon>Gunneridae</taxon>
        <taxon>Pentapetalae</taxon>
        <taxon>asterids</taxon>
        <taxon>lamiids</taxon>
        <taxon>Lamiales</taxon>
        <taxon>Orobanchaceae</taxon>
        <taxon>Pedicularideae</taxon>
        <taxon>Castillejinae</taxon>
        <taxon>Castilleja</taxon>
    </lineage>
</organism>
<comment type="caution">
    <text evidence="2">The sequence shown here is derived from an EMBL/GenBank/DDBJ whole genome shotgun (WGS) entry which is preliminary data.</text>
</comment>
<keyword evidence="1" id="KW-0812">Transmembrane</keyword>
<evidence type="ECO:0000256" key="1">
    <source>
        <dbReference type="SAM" id="Phobius"/>
    </source>
</evidence>
<proteinExistence type="predicted"/>
<evidence type="ECO:0000313" key="2">
    <source>
        <dbReference type="EMBL" id="KAL3628840.1"/>
    </source>
</evidence>
<dbReference type="Proteomes" id="UP001632038">
    <property type="component" value="Unassembled WGS sequence"/>
</dbReference>
<keyword evidence="1" id="KW-0472">Membrane</keyword>
<name>A0ABD3CJC5_9LAMI</name>
<feature type="transmembrane region" description="Helical" evidence="1">
    <location>
        <begin position="68"/>
        <end position="86"/>
    </location>
</feature>
<dbReference type="EMBL" id="JAVIJP010000036">
    <property type="protein sequence ID" value="KAL3628840.1"/>
    <property type="molecule type" value="Genomic_DNA"/>
</dbReference>